<organism evidence="1 2">
    <name type="scientific">Candidatus Geothrix odensensis</name>
    <dbReference type="NCBI Taxonomy" id="2954440"/>
    <lineage>
        <taxon>Bacteria</taxon>
        <taxon>Pseudomonadati</taxon>
        <taxon>Acidobacteriota</taxon>
        <taxon>Holophagae</taxon>
        <taxon>Holophagales</taxon>
        <taxon>Holophagaceae</taxon>
        <taxon>Geothrix</taxon>
    </lineage>
</organism>
<accession>A0A936K7E2</accession>
<gene>
    <name evidence="1" type="ORF">IPN91_14700</name>
</gene>
<reference evidence="1 2" key="1">
    <citation type="submission" date="2020-10" db="EMBL/GenBank/DDBJ databases">
        <title>Connecting structure to function with the recovery of over 1000 high-quality activated sludge metagenome-assembled genomes encoding full-length rRNA genes using long-read sequencing.</title>
        <authorList>
            <person name="Singleton C.M."/>
            <person name="Petriglieri F."/>
            <person name="Kristensen J.M."/>
            <person name="Kirkegaard R.H."/>
            <person name="Michaelsen T.Y."/>
            <person name="Andersen M.H."/>
            <person name="Karst S.M."/>
            <person name="Dueholm M.S."/>
            <person name="Nielsen P.H."/>
            <person name="Albertsen M."/>
        </authorList>
    </citation>
    <scope>NUCLEOTIDE SEQUENCE [LARGE SCALE GENOMIC DNA]</scope>
    <source>
        <strain evidence="1">OdNE_18-Q3-R46-58_MAXAC.008</strain>
    </source>
</reference>
<proteinExistence type="predicted"/>
<dbReference type="EMBL" id="JADKCH010000032">
    <property type="protein sequence ID" value="MBK8573829.1"/>
    <property type="molecule type" value="Genomic_DNA"/>
</dbReference>
<sequence>MSDPRVRAAVEQMEAWLDDSAWQPDPEVLARWDAEFRSAAAQAEKGDGWCELVERAHEAGRRLGIRSEAMAFELNQMKAKLQAQDQGNRALKGYGASSR</sequence>
<dbReference type="Proteomes" id="UP000709959">
    <property type="component" value="Unassembled WGS sequence"/>
</dbReference>
<evidence type="ECO:0000313" key="1">
    <source>
        <dbReference type="EMBL" id="MBK8573829.1"/>
    </source>
</evidence>
<protein>
    <submittedName>
        <fullName evidence="1">Uncharacterized protein</fullName>
    </submittedName>
</protein>
<dbReference type="AlphaFoldDB" id="A0A936K7E2"/>
<comment type="caution">
    <text evidence="1">The sequence shown here is derived from an EMBL/GenBank/DDBJ whole genome shotgun (WGS) entry which is preliminary data.</text>
</comment>
<evidence type="ECO:0000313" key="2">
    <source>
        <dbReference type="Proteomes" id="UP000709959"/>
    </source>
</evidence>
<name>A0A936K7E2_9BACT</name>